<organism evidence="6 7">
    <name type="scientific">Glycine soja</name>
    <name type="common">Wild soybean</name>
    <dbReference type="NCBI Taxonomy" id="3848"/>
    <lineage>
        <taxon>Eukaryota</taxon>
        <taxon>Viridiplantae</taxon>
        <taxon>Streptophyta</taxon>
        <taxon>Embryophyta</taxon>
        <taxon>Tracheophyta</taxon>
        <taxon>Spermatophyta</taxon>
        <taxon>Magnoliopsida</taxon>
        <taxon>eudicotyledons</taxon>
        <taxon>Gunneridae</taxon>
        <taxon>Pentapetalae</taxon>
        <taxon>rosids</taxon>
        <taxon>fabids</taxon>
        <taxon>Fabales</taxon>
        <taxon>Fabaceae</taxon>
        <taxon>Papilionoideae</taxon>
        <taxon>50 kb inversion clade</taxon>
        <taxon>NPAAA clade</taxon>
        <taxon>indigoferoid/millettioid clade</taxon>
        <taxon>Phaseoleae</taxon>
        <taxon>Glycine</taxon>
        <taxon>Glycine subgen. Soja</taxon>
    </lineage>
</organism>
<proteinExistence type="predicted"/>
<comment type="caution">
    <text evidence="6">The sequence shown here is derived from an EMBL/GenBank/DDBJ whole genome shotgun (WGS) entry which is preliminary data.</text>
</comment>
<keyword evidence="3" id="KW-0408">Iron</keyword>
<dbReference type="EMBL" id="QZWG01000016">
    <property type="protein sequence ID" value="RZB61794.1"/>
    <property type="molecule type" value="Genomic_DNA"/>
</dbReference>
<dbReference type="Gene3D" id="2.60.120.330">
    <property type="entry name" value="B-lactam Antibiotic, Isopenicillin N Synthase, Chain"/>
    <property type="match status" value="1"/>
</dbReference>
<feature type="signal peptide" evidence="4">
    <location>
        <begin position="1"/>
        <end position="18"/>
    </location>
</feature>
<dbReference type="GO" id="GO:0046872">
    <property type="term" value="F:metal ion binding"/>
    <property type="evidence" value="ECO:0007669"/>
    <property type="project" value="UniProtKB-KW"/>
</dbReference>
<dbReference type="PANTHER" id="PTHR10209">
    <property type="entry name" value="OXIDOREDUCTASE, 2OG-FE II OXYGENASE FAMILY PROTEIN"/>
    <property type="match status" value="1"/>
</dbReference>
<dbReference type="GO" id="GO:0016491">
    <property type="term" value="F:oxidoreductase activity"/>
    <property type="evidence" value="ECO:0007669"/>
    <property type="project" value="UniProtKB-KW"/>
</dbReference>
<keyword evidence="2" id="KW-0560">Oxidoreductase</keyword>
<dbReference type="InterPro" id="IPR026992">
    <property type="entry name" value="DIOX_N"/>
</dbReference>
<keyword evidence="4" id="KW-0732">Signal</keyword>
<evidence type="ECO:0000259" key="5">
    <source>
        <dbReference type="Pfam" id="PF14226"/>
    </source>
</evidence>
<evidence type="ECO:0000256" key="1">
    <source>
        <dbReference type="ARBA" id="ARBA00022723"/>
    </source>
</evidence>
<gene>
    <name evidence="6" type="ORF">D0Y65_044200</name>
</gene>
<evidence type="ECO:0000256" key="3">
    <source>
        <dbReference type="ARBA" id="ARBA00023004"/>
    </source>
</evidence>
<dbReference type="SUPFAM" id="SSF51197">
    <property type="entry name" value="Clavaminate synthase-like"/>
    <property type="match status" value="1"/>
</dbReference>
<name>A0A445GKR1_GLYSO</name>
<dbReference type="Proteomes" id="UP000289340">
    <property type="component" value="Chromosome 16"/>
</dbReference>
<dbReference type="InterPro" id="IPR027443">
    <property type="entry name" value="IPNS-like_sf"/>
</dbReference>
<keyword evidence="1" id="KW-0479">Metal-binding</keyword>
<dbReference type="PANTHER" id="PTHR10209:SF695">
    <property type="entry name" value="2-OXOGLUTARATE-DEPENDENT DIOXYGENASE"/>
    <property type="match status" value="1"/>
</dbReference>
<dbReference type="Pfam" id="PF14226">
    <property type="entry name" value="DIOX_N"/>
    <property type="match status" value="1"/>
</dbReference>
<evidence type="ECO:0000313" key="7">
    <source>
        <dbReference type="Proteomes" id="UP000289340"/>
    </source>
</evidence>
<dbReference type="AlphaFoldDB" id="A0A445GKR1"/>
<feature type="chain" id="PRO_5019503834" evidence="4">
    <location>
        <begin position="19"/>
        <end position="244"/>
    </location>
</feature>
<evidence type="ECO:0000313" key="6">
    <source>
        <dbReference type="EMBL" id="RZB61794.1"/>
    </source>
</evidence>
<evidence type="ECO:0000256" key="4">
    <source>
        <dbReference type="SAM" id="SignalP"/>
    </source>
</evidence>
<reference evidence="6 7" key="1">
    <citation type="submission" date="2018-09" db="EMBL/GenBank/DDBJ databases">
        <title>A high-quality reference genome of wild soybean provides a powerful tool to mine soybean genomes.</title>
        <authorList>
            <person name="Xie M."/>
            <person name="Chung C.Y.L."/>
            <person name="Li M.-W."/>
            <person name="Wong F.-L."/>
            <person name="Chan T.-F."/>
            <person name="Lam H.-M."/>
        </authorList>
    </citation>
    <scope>NUCLEOTIDE SEQUENCE [LARGE SCALE GENOMIC DNA]</scope>
    <source>
        <strain evidence="7">cv. W05</strain>
        <tissue evidence="6">Hypocotyl of etiolated seedlings</tissue>
    </source>
</reference>
<keyword evidence="7" id="KW-1185">Reference proteome</keyword>
<sequence length="244" mass="27779">MVLHRSIATIAKILLVMADILLEFEHKLMKAFCTRRYRINRCAFPTKVQLKMSTIIRTLLEHIENMLLRTMCSNKILAKSKEQLQLQAYEVQVSAMKHVEVVDQIRSASQKWGFFQGNNHGIPVEVLDEMISGIRRDMTGTWRDTIAFDVNPDPPKPQDIPAVCRGKAANWRSTISFFLCSDLSNPEAIPLVCRHCDEYSKKVRALGYTIFEIFSEALGINPSYLRGLDCAHGQFLVSLLPLLP</sequence>
<protein>
    <submittedName>
        <fullName evidence="6">1-aminocyclopropane-1-carboxylate oxidase-like 3</fullName>
    </submittedName>
</protein>
<accession>A0A445GKR1</accession>
<evidence type="ECO:0000256" key="2">
    <source>
        <dbReference type="ARBA" id="ARBA00023002"/>
    </source>
</evidence>
<feature type="domain" description="Non-haem dioxygenase N-terminal" evidence="5">
    <location>
        <begin position="97"/>
        <end position="135"/>
    </location>
</feature>